<dbReference type="EMBL" id="JBFOLK010000001">
    <property type="protein sequence ID" value="KAL2542167.1"/>
    <property type="molecule type" value="Genomic_DNA"/>
</dbReference>
<dbReference type="AlphaFoldDB" id="A0ABD1VXW6"/>
<dbReference type="InterPro" id="IPR050994">
    <property type="entry name" value="At_inactive_RLKs"/>
</dbReference>
<dbReference type="InterPro" id="IPR011009">
    <property type="entry name" value="Kinase-like_dom_sf"/>
</dbReference>
<gene>
    <name evidence="2" type="ORF">Adt_03145</name>
</gene>
<dbReference type="FunFam" id="1.10.510.10:FF:000095">
    <property type="entry name" value="protein STRUBBELIG-RECEPTOR FAMILY 8"/>
    <property type="match status" value="1"/>
</dbReference>
<evidence type="ECO:0000313" key="3">
    <source>
        <dbReference type="Proteomes" id="UP001604336"/>
    </source>
</evidence>
<dbReference type="SUPFAM" id="SSF56112">
    <property type="entry name" value="Protein kinase-like (PK-like)"/>
    <property type="match status" value="1"/>
</dbReference>
<dbReference type="Gene3D" id="3.30.200.20">
    <property type="entry name" value="Phosphorylase Kinase, domain 1"/>
    <property type="match status" value="1"/>
</dbReference>
<name>A0ABD1VXW6_9LAMI</name>
<evidence type="ECO:0000259" key="1">
    <source>
        <dbReference type="PROSITE" id="PS50011"/>
    </source>
</evidence>
<protein>
    <submittedName>
        <fullName evidence="2">Inactive receptor kinase</fullName>
    </submittedName>
</protein>
<evidence type="ECO:0000313" key="2">
    <source>
        <dbReference type="EMBL" id="KAL2542167.1"/>
    </source>
</evidence>
<dbReference type="PANTHER" id="PTHR48010">
    <property type="entry name" value="OS05G0588300 PROTEIN"/>
    <property type="match status" value="1"/>
</dbReference>
<dbReference type="Gene3D" id="1.10.510.10">
    <property type="entry name" value="Transferase(Phosphotransferase) domain 1"/>
    <property type="match status" value="1"/>
</dbReference>
<dbReference type="PANTHER" id="PTHR48010:SF1">
    <property type="entry name" value="PROTEIN KINASE DOMAIN-CONTAINING PROTEIN"/>
    <property type="match status" value="1"/>
</dbReference>
<sequence length="338" mass="37455">MVKMLQIGMSCVAKTPKKRPKMSEVVKMMEDIRMMSTRIRLLRKLVFTEGFYPAFDLRDMLGASAEVLGSGTFRNSYKATLENGITIMVKRLKGVNVTSQAFLQQIEVIGRMRHENVAALMAYYCLNDEILMVYDYYGQGSVFDILHGQNQISLDWETRLRIAVGAARGIAHIHTQAGQKLIHGNVKASNIFVNAQQYGCVSDGGLTTLTGQTTLPATRSAGYHAPEVADNKKFSQASDVYSFGIVLFELLTGKVPTHSASADDGMVNGLVRWVNFAIRNDWTSEVFDVELLAVQSLQIAMSCVESVPENRPKMSEVVKMLEDISEIKIGANSPLKQD</sequence>
<keyword evidence="3" id="KW-1185">Reference proteome</keyword>
<keyword evidence="2" id="KW-0675">Receptor</keyword>
<dbReference type="PROSITE" id="PS50011">
    <property type="entry name" value="PROTEIN_KINASE_DOM"/>
    <property type="match status" value="1"/>
</dbReference>
<keyword evidence="2" id="KW-0418">Kinase</keyword>
<dbReference type="Proteomes" id="UP001604336">
    <property type="component" value="Unassembled WGS sequence"/>
</dbReference>
<accession>A0ABD1VXW6</accession>
<comment type="caution">
    <text evidence="2">The sequence shown here is derived from an EMBL/GenBank/DDBJ whole genome shotgun (WGS) entry which is preliminary data.</text>
</comment>
<organism evidence="2 3">
    <name type="scientific">Abeliophyllum distichum</name>
    <dbReference type="NCBI Taxonomy" id="126358"/>
    <lineage>
        <taxon>Eukaryota</taxon>
        <taxon>Viridiplantae</taxon>
        <taxon>Streptophyta</taxon>
        <taxon>Embryophyta</taxon>
        <taxon>Tracheophyta</taxon>
        <taxon>Spermatophyta</taxon>
        <taxon>Magnoliopsida</taxon>
        <taxon>eudicotyledons</taxon>
        <taxon>Gunneridae</taxon>
        <taxon>Pentapetalae</taxon>
        <taxon>asterids</taxon>
        <taxon>lamiids</taxon>
        <taxon>Lamiales</taxon>
        <taxon>Oleaceae</taxon>
        <taxon>Forsythieae</taxon>
        <taxon>Abeliophyllum</taxon>
    </lineage>
</organism>
<dbReference type="GO" id="GO:0016301">
    <property type="term" value="F:kinase activity"/>
    <property type="evidence" value="ECO:0007669"/>
    <property type="project" value="UniProtKB-KW"/>
</dbReference>
<keyword evidence="2" id="KW-0808">Transferase</keyword>
<dbReference type="Pfam" id="PF07714">
    <property type="entry name" value="PK_Tyr_Ser-Thr"/>
    <property type="match status" value="1"/>
</dbReference>
<feature type="domain" description="Protein kinase" evidence="1">
    <location>
        <begin position="62"/>
        <end position="324"/>
    </location>
</feature>
<proteinExistence type="predicted"/>
<dbReference type="InterPro" id="IPR001245">
    <property type="entry name" value="Ser-Thr/Tyr_kinase_cat_dom"/>
</dbReference>
<dbReference type="InterPro" id="IPR000719">
    <property type="entry name" value="Prot_kinase_dom"/>
</dbReference>
<reference evidence="3" key="1">
    <citation type="submission" date="2024-07" db="EMBL/GenBank/DDBJ databases">
        <title>Two chromosome-level genome assemblies of Korean endemic species Abeliophyllum distichum and Forsythia ovata (Oleaceae).</title>
        <authorList>
            <person name="Jang H."/>
        </authorList>
    </citation>
    <scope>NUCLEOTIDE SEQUENCE [LARGE SCALE GENOMIC DNA]</scope>
</reference>